<evidence type="ECO:0000256" key="5">
    <source>
        <dbReference type="ARBA" id="ARBA00022989"/>
    </source>
</evidence>
<dbReference type="OrthoDB" id="3211698at2"/>
<evidence type="ECO:0000313" key="11">
    <source>
        <dbReference type="Proteomes" id="UP000199103"/>
    </source>
</evidence>
<gene>
    <name evidence="10" type="ORF">SAMN04489812_5788</name>
</gene>
<evidence type="ECO:0000256" key="2">
    <source>
        <dbReference type="ARBA" id="ARBA00007400"/>
    </source>
</evidence>
<evidence type="ECO:0000256" key="1">
    <source>
        <dbReference type="ARBA" id="ARBA00004651"/>
    </source>
</evidence>
<feature type="compositionally biased region" description="Basic and acidic residues" evidence="7">
    <location>
        <begin position="1"/>
        <end position="11"/>
    </location>
</feature>
<dbReference type="PANTHER" id="PTHR40074:SF2">
    <property type="entry name" value="O-ACETYLTRANSFERASE WECH"/>
    <property type="match status" value="1"/>
</dbReference>
<feature type="transmembrane region" description="Helical" evidence="8">
    <location>
        <begin position="56"/>
        <end position="75"/>
    </location>
</feature>
<organism evidence="10 11">
    <name type="scientific">Microlunatus soli</name>
    <dbReference type="NCBI Taxonomy" id="630515"/>
    <lineage>
        <taxon>Bacteria</taxon>
        <taxon>Bacillati</taxon>
        <taxon>Actinomycetota</taxon>
        <taxon>Actinomycetes</taxon>
        <taxon>Propionibacteriales</taxon>
        <taxon>Propionibacteriaceae</taxon>
        <taxon>Microlunatus</taxon>
    </lineage>
</organism>
<feature type="transmembrane region" description="Helical" evidence="8">
    <location>
        <begin position="376"/>
        <end position="394"/>
    </location>
</feature>
<keyword evidence="4 8" id="KW-0812">Transmembrane</keyword>
<dbReference type="Pfam" id="PF01757">
    <property type="entry name" value="Acyl_transf_3"/>
    <property type="match status" value="1"/>
</dbReference>
<feature type="domain" description="Acyltransferase 3" evidence="9">
    <location>
        <begin position="53"/>
        <end position="390"/>
    </location>
</feature>
<dbReference type="GO" id="GO:0005886">
    <property type="term" value="C:plasma membrane"/>
    <property type="evidence" value="ECO:0007669"/>
    <property type="project" value="UniProtKB-SubCell"/>
</dbReference>
<feature type="transmembrane region" description="Helical" evidence="8">
    <location>
        <begin position="166"/>
        <end position="186"/>
    </location>
</feature>
<keyword evidence="3" id="KW-1003">Cell membrane</keyword>
<name>A0A1H2AAH5_9ACTN</name>
<keyword evidence="11" id="KW-1185">Reference proteome</keyword>
<dbReference type="PANTHER" id="PTHR40074">
    <property type="entry name" value="O-ACETYLTRANSFERASE WECH"/>
    <property type="match status" value="1"/>
</dbReference>
<reference evidence="10 11" key="1">
    <citation type="submission" date="2016-10" db="EMBL/GenBank/DDBJ databases">
        <authorList>
            <person name="de Groot N.N."/>
        </authorList>
    </citation>
    <scope>NUCLEOTIDE SEQUENCE [LARGE SCALE GENOMIC DNA]</scope>
    <source>
        <strain evidence="10 11">DSM 21800</strain>
    </source>
</reference>
<keyword evidence="5 8" id="KW-1133">Transmembrane helix</keyword>
<protein>
    <submittedName>
        <fullName evidence="10">Surface polysaccharide O-acyltransferase, integral membrane enzyme</fullName>
    </submittedName>
</protein>
<evidence type="ECO:0000256" key="4">
    <source>
        <dbReference type="ARBA" id="ARBA00022692"/>
    </source>
</evidence>
<evidence type="ECO:0000256" key="6">
    <source>
        <dbReference type="ARBA" id="ARBA00023136"/>
    </source>
</evidence>
<feature type="transmembrane region" description="Helical" evidence="8">
    <location>
        <begin position="265"/>
        <end position="283"/>
    </location>
</feature>
<evidence type="ECO:0000259" key="9">
    <source>
        <dbReference type="Pfam" id="PF01757"/>
    </source>
</evidence>
<keyword evidence="10" id="KW-0808">Transferase</keyword>
<evidence type="ECO:0000313" key="10">
    <source>
        <dbReference type="EMBL" id="SDT42887.1"/>
    </source>
</evidence>
<feature type="transmembrane region" description="Helical" evidence="8">
    <location>
        <begin position="87"/>
        <end position="107"/>
    </location>
</feature>
<feature type="transmembrane region" description="Helical" evidence="8">
    <location>
        <begin position="119"/>
        <end position="140"/>
    </location>
</feature>
<evidence type="ECO:0000256" key="7">
    <source>
        <dbReference type="SAM" id="MobiDB-lite"/>
    </source>
</evidence>
<proteinExistence type="inferred from homology"/>
<sequence length="429" mass="47525">MRPDGRPRQLREPPSTARPDSTLPDSSRPDSIRPDSSRPDSSRRAAGQPRRRDIDAMRVIVFSCVIAAHVVTYVGDFERRSVAAWGMAMHFTRYAFVFISALVLMYGYRDRELAPARFWRRRFGAVVLPYVAWSCIYYAVELAVDGRPGWWPGITRLTTQLLTGGVWYHLYFLLISIQLYAVFPLLHRLVRGASIRRSVAILVGGAVLQLGSMAAVSLLPAPHSIAGYPWRHPDTQLPIYAFFIAAGMLTALHRDRVDRWIRARPVLISVLFGVGVVVTMGVFLIRSSAGSAMLASLPAFPTILPWAAGATLVVYALCITWDRRAPAGGRTARLAAAGAHRAFGVFALHPLVLWALDRWLLPALNAAGVGTPTEMVILFVGTVLGTVLLVELLLRTPLSKVLTARPRMSLRRSRQDRNDVDRAARVRSC</sequence>
<feature type="transmembrane region" description="Helical" evidence="8">
    <location>
        <begin position="334"/>
        <end position="356"/>
    </location>
</feature>
<feature type="region of interest" description="Disordered" evidence="7">
    <location>
        <begin position="1"/>
        <end position="50"/>
    </location>
</feature>
<accession>A0A1H2AAH5</accession>
<keyword evidence="10" id="KW-0012">Acyltransferase</keyword>
<evidence type="ECO:0000256" key="8">
    <source>
        <dbReference type="SAM" id="Phobius"/>
    </source>
</evidence>
<dbReference type="AlphaFoldDB" id="A0A1H2AAH5"/>
<dbReference type="GO" id="GO:0009246">
    <property type="term" value="P:enterobacterial common antigen biosynthetic process"/>
    <property type="evidence" value="ECO:0007669"/>
    <property type="project" value="TreeGrafter"/>
</dbReference>
<dbReference type="STRING" id="630515.SAMN04489812_5788"/>
<feature type="transmembrane region" description="Helical" evidence="8">
    <location>
        <begin position="237"/>
        <end position="253"/>
    </location>
</feature>
<evidence type="ECO:0000256" key="3">
    <source>
        <dbReference type="ARBA" id="ARBA00022475"/>
    </source>
</evidence>
<comment type="similarity">
    <text evidence="2">Belongs to the acyltransferase 3 family.</text>
</comment>
<keyword evidence="6 8" id="KW-0472">Membrane</keyword>
<dbReference type="Proteomes" id="UP000199103">
    <property type="component" value="Chromosome I"/>
</dbReference>
<dbReference type="RefSeq" id="WP_157683810.1">
    <property type="nucleotide sequence ID" value="NZ_LT629772.1"/>
</dbReference>
<feature type="transmembrane region" description="Helical" evidence="8">
    <location>
        <begin position="303"/>
        <end position="322"/>
    </location>
</feature>
<dbReference type="InterPro" id="IPR002656">
    <property type="entry name" value="Acyl_transf_3_dom"/>
</dbReference>
<dbReference type="EMBL" id="LT629772">
    <property type="protein sequence ID" value="SDT42887.1"/>
    <property type="molecule type" value="Genomic_DNA"/>
</dbReference>
<feature type="transmembrane region" description="Helical" evidence="8">
    <location>
        <begin position="198"/>
        <end position="217"/>
    </location>
</feature>
<dbReference type="GO" id="GO:0016413">
    <property type="term" value="F:O-acetyltransferase activity"/>
    <property type="evidence" value="ECO:0007669"/>
    <property type="project" value="TreeGrafter"/>
</dbReference>
<comment type="subcellular location">
    <subcellularLocation>
        <location evidence="1">Cell membrane</location>
        <topology evidence="1">Multi-pass membrane protein</topology>
    </subcellularLocation>
</comment>
<feature type="compositionally biased region" description="Basic and acidic residues" evidence="7">
    <location>
        <begin position="27"/>
        <end position="43"/>
    </location>
</feature>